<dbReference type="OrthoDB" id="9806522at2"/>
<comment type="similarity">
    <text evidence="2">Belongs to the cation diffusion facilitator (CDF) transporter (TC 2.A.4) family.</text>
</comment>
<dbReference type="GO" id="GO:0008324">
    <property type="term" value="F:monoatomic cation transmembrane transporter activity"/>
    <property type="evidence" value="ECO:0007669"/>
    <property type="project" value="InterPro"/>
</dbReference>
<dbReference type="EMBL" id="CP024955">
    <property type="protein sequence ID" value="ATY83750.1"/>
    <property type="molecule type" value="Genomic_DNA"/>
</dbReference>
<feature type="domain" description="Cation efflux protein transmembrane" evidence="9">
    <location>
        <begin position="22"/>
        <end position="220"/>
    </location>
</feature>
<evidence type="ECO:0000256" key="2">
    <source>
        <dbReference type="ARBA" id="ARBA00008114"/>
    </source>
</evidence>
<evidence type="ECO:0000256" key="3">
    <source>
        <dbReference type="ARBA" id="ARBA00022448"/>
    </source>
</evidence>
<dbReference type="InterPro" id="IPR027470">
    <property type="entry name" value="Cation_efflux_CTD"/>
</dbReference>
<feature type="transmembrane region" description="Helical" evidence="8">
    <location>
        <begin position="88"/>
        <end position="107"/>
    </location>
</feature>
<keyword evidence="12" id="KW-1185">Reference proteome</keyword>
<dbReference type="InterPro" id="IPR002524">
    <property type="entry name" value="Cation_efflux"/>
</dbReference>
<dbReference type="Pfam" id="PF01545">
    <property type="entry name" value="Cation_efflux"/>
    <property type="match status" value="1"/>
</dbReference>
<feature type="domain" description="Cation efflux protein cytoplasmic" evidence="10">
    <location>
        <begin position="226"/>
        <end position="302"/>
    </location>
</feature>
<evidence type="ECO:0000313" key="11">
    <source>
        <dbReference type="EMBL" id="ATY83750.1"/>
    </source>
</evidence>
<gene>
    <name evidence="11" type="ORF">CVV65_01095</name>
</gene>
<dbReference type="InterPro" id="IPR027469">
    <property type="entry name" value="Cation_efflux_TMD_sf"/>
</dbReference>
<sequence length="363" mass="38589">MTRPQTPLTPEYRDRIGRIAGWVSTLANILLTIAKAIVGILAGSEALFADGIHSAADTVASVAALGALAVSNRPADADHPYGHGKAEVVASAVVAIVLFLAALNILYSSGQALLAPAVAPEMAALWVAAGSLILKEILYRYTAALGRRLLSPALVALAADHRSDIWGSWAAIIGIAAAVTGHRLNAPILIYADPIAGLAVGLMIVHMAYRMGLESLHSLMERNVEPDLLAEFRSLVASVPGIRRVDRLRARNHGPYVLVDVRAAVSADKTIQEGHDIIRQVKASIMNSHPEVREVLVHLNPYYEDPQSPSGPHPNHPEQQPEERTDTASSTDTAASRPPGKVGDRPDSPHSASTNHDPVGRSH</sequence>
<evidence type="ECO:0000259" key="9">
    <source>
        <dbReference type="Pfam" id="PF01545"/>
    </source>
</evidence>
<dbReference type="Pfam" id="PF16916">
    <property type="entry name" value="ZT_dimer"/>
    <property type="match status" value="1"/>
</dbReference>
<keyword evidence="3" id="KW-0813">Transport</keyword>
<evidence type="ECO:0000313" key="12">
    <source>
        <dbReference type="Proteomes" id="UP000231932"/>
    </source>
</evidence>
<dbReference type="FunFam" id="1.20.1510.10:FF:000006">
    <property type="entry name" value="Divalent cation efflux transporter"/>
    <property type="match status" value="1"/>
</dbReference>
<keyword evidence="4 8" id="KW-0812">Transmembrane</keyword>
<evidence type="ECO:0000256" key="6">
    <source>
        <dbReference type="ARBA" id="ARBA00023136"/>
    </source>
</evidence>
<dbReference type="AlphaFoldDB" id="A0A2K8N5A8"/>
<evidence type="ECO:0000256" key="5">
    <source>
        <dbReference type="ARBA" id="ARBA00022989"/>
    </source>
</evidence>
<evidence type="ECO:0000256" key="1">
    <source>
        <dbReference type="ARBA" id="ARBA00004141"/>
    </source>
</evidence>
<evidence type="ECO:0000259" key="10">
    <source>
        <dbReference type="Pfam" id="PF16916"/>
    </source>
</evidence>
<dbReference type="InterPro" id="IPR058533">
    <property type="entry name" value="Cation_efflux_TM"/>
</dbReference>
<name>A0A2K8N5A8_9BACL</name>
<protein>
    <submittedName>
        <fullName evidence="11">Cation-efflux pump</fullName>
    </submittedName>
</protein>
<dbReference type="SUPFAM" id="SSF160240">
    <property type="entry name" value="Cation efflux protein cytoplasmic domain-like"/>
    <property type="match status" value="1"/>
</dbReference>
<dbReference type="Proteomes" id="UP000231932">
    <property type="component" value="Chromosome"/>
</dbReference>
<proteinExistence type="inferred from homology"/>
<feature type="transmembrane region" description="Helical" evidence="8">
    <location>
        <begin position="165"/>
        <end position="181"/>
    </location>
</feature>
<comment type="subcellular location">
    <subcellularLocation>
        <location evidence="1">Membrane</location>
        <topology evidence="1">Multi-pass membrane protein</topology>
    </subcellularLocation>
</comment>
<feature type="transmembrane region" description="Helical" evidence="8">
    <location>
        <begin position="20"/>
        <end position="41"/>
    </location>
</feature>
<dbReference type="InterPro" id="IPR050291">
    <property type="entry name" value="CDF_Transporter"/>
</dbReference>
<dbReference type="GO" id="GO:0016020">
    <property type="term" value="C:membrane"/>
    <property type="evidence" value="ECO:0007669"/>
    <property type="project" value="UniProtKB-SubCell"/>
</dbReference>
<feature type="compositionally biased region" description="Low complexity" evidence="7">
    <location>
        <begin position="327"/>
        <end position="336"/>
    </location>
</feature>
<dbReference type="Gene3D" id="3.30.70.1350">
    <property type="entry name" value="Cation efflux protein, cytoplasmic domain"/>
    <property type="match status" value="1"/>
</dbReference>
<keyword evidence="5 8" id="KW-1133">Transmembrane helix</keyword>
<dbReference type="SUPFAM" id="SSF161111">
    <property type="entry name" value="Cation efflux protein transmembrane domain-like"/>
    <property type="match status" value="1"/>
</dbReference>
<feature type="compositionally biased region" description="Basic and acidic residues" evidence="7">
    <location>
        <begin position="315"/>
        <end position="326"/>
    </location>
</feature>
<feature type="region of interest" description="Disordered" evidence="7">
    <location>
        <begin position="302"/>
        <end position="363"/>
    </location>
</feature>
<dbReference type="NCBIfam" id="TIGR01297">
    <property type="entry name" value="CDF"/>
    <property type="match status" value="1"/>
</dbReference>
<dbReference type="Gene3D" id="1.20.1510.10">
    <property type="entry name" value="Cation efflux protein transmembrane domain"/>
    <property type="match status" value="1"/>
</dbReference>
<dbReference type="KEGG" id="kyr:CVV65_01095"/>
<dbReference type="InterPro" id="IPR036837">
    <property type="entry name" value="Cation_efflux_CTD_sf"/>
</dbReference>
<evidence type="ECO:0000256" key="4">
    <source>
        <dbReference type="ARBA" id="ARBA00022692"/>
    </source>
</evidence>
<feature type="transmembrane region" description="Helical" evidence="8">
    <location>
        <begin position="113"/>
        <end position="134"/>
    </location>
</feature>
<accession>A0A2K8N5A8</accession>
<feature type="transmembrane region" description="Helical" evidence="8">
    <location>
        <begin position="188"/>
        <end position="209"/>
    </location>
</feature>
<evidence type="ECO:0000256" key="8">
    <source>
        <dbReference type="SAM" id="Phobius"/>
    </source>
</evidence>
<reference evidence="12" key="1">
    <citation type="submission" date="2017-11" db="EMBL/GenBank/DDBJ databases">
        <title>Complete Genome Sequence of Kyrpidia sp. Strain EA-1, a thermophilic, hydrogen-oxidizing Bacterium, isolated from the Azores.</title>
        <authorList>
            <person name="Reiner J.E."/>
            <person name="Lapp C.J."/>
            <person name="Bunk B."/>
            <person name="Gescher J."/>
        </authorList>
    </citation>
    <scope>NUCLEOTIDE SEQUENCE [LARGE SCALE GENOMIC DNA]</scope>
    <source>
        <strain evidence="12">EA-1</strain>
    </source>
</reference>
<dbReference type="RefSeq" id="WP_100666593.1">
    <property type="nucleotide sequence ID" value="NZ_CP024955.1"/>
</dbReference>
<keyword evidence="6 8" id="KW-0472">Membrane</keyword>
<evidence type="ECO:0000256" key="7">
    <source>
        <dbReference type="SAM" id="MobiDB-lite"/>
    </source>
</evidence>
<dbReference type="PANTHER" id="PTHR43840">
    <property type="entry name" value="MITOCHONDRIAL METAL TRANSPORTER 1-RELATED"/>
    <property type="match status" value="1"/>
</dbReference>
<dbReference type="PANTHER" id="PTHR43840:SF15">
    <property type="entry name" value="MITOCHONDRIAL METAL TRANSPORTER 1-RELATED"/>
    <property type="match status" value="1"/>
</dbReference>
<organism evidence="11 12">
    <name type="scientific">Kyrpidia spormannii</name>
    <dbReference type="NCBI Taxonomy" id="2055160"/>
    <lineage>
        <taxon>Bacteria</taxon>
        <taxon>Bacillati</taxon>
        <taxon>Bacillota</taxon>
        <taxon>Bacilli</taxon>
        <taxon>Bacillales</taxon>
        <taxon>Alicyclobacillaceae</taxon>
        <taxon>Kyrpidia</taxon>
    </lineage>
</organism>